<evidence type="ECO:0000313" key="11">
    <source>
        <dbReference type="Proteomes" id="UP000527355"/>
    </source>
</evidence>
<keyword evidence="7 9" id="KW-0472">Membrane</keyword>
<name>A0A7J7V4R2_MYOMY</name>
<dbReference type="Pfam" id="PF08449">
    <property type="entry name" value="UAA"/>
    <property type="match status" value="1"/>
</dbReference>
<evidence type="ECO:0000256" key="1">
    <source>
        <dbReference type="ARBA" id="ARBA00004127"/>
    </source>
</evidence>
<dbReference type="GO" id="GO:0005462">
    <property type="term" value="F:UDP-N-acetylglucosamine transmembrane transporter activity"/>
    <property type="evidence" value="ECO:0007669"/>
    <property type="project" value="TreeGrafter"/>
</dbReference>
<comment type="similarity">
    <text evidence="2">Belongs to the nucleotide-sugar transporter family. SLC35B subfamily.</text>
</comment>
<evidence type="ECO:0000256" key="6">
    <source>
        <dbReference type="ARBA" id="ARBA00022989"/>
    </source>
</evidence>
<evidence type="ECO:0000256" key="8">
    <source>
        <dbReference type="ARBA" id="ARBA00041931"/>
    </source>
</evidence>
<evidence type="ECO:0000256" key="9">
    <source>
        <dbReference type="SAM" id="Phobius"/>
    </source>
</evidence>
<feature type="transmembrane region" description="Helical" evidence="9">
    <location>
        <begin position="33"/>
        <end position="54"/>
    </location>
</feature>
<proteinExistence type="inferred from homology"/>
<feature type="transmembrane region" description="Helical" evidence="9">
    <location>
        <begin position="74"/>
        <end position="94"/>
    </location>
</feature>
<accession>A0A7J7V4R2</accession>
<protein>
    <recommendedName>
        <fullName evidence="8">Solute carrier family 35 member B4</fullName>
    </recommendedName>
</protein>
<dbReference type="PANTHER" id="PTHR10778:SF4">
    <property type="entry name" value="NUCLEOTIDE SUGAR TRANSPORTER SLC35B4"/>
    <property type="match status" value="1"/>
</dbReference>
<keyword evidence="4" id="KW-0762">Sugar transport</keyword>
<reference evidence="10 11" key="1">
    <citation type="journal article" date="2020" name="Nature">
        <title>Six reference-quality genomes reveal evolution of bat adaptations.</title>
        <authorList>
            <person name="Jebb D."/>
            <person name="Huang Z."/>
            <person name="Pippel M."/>
            <person name="Hughes G.M."/>
            <person name="Lavrichenko K."/>
            <person name="Devanna P."/>
            <person name="Winkler S."/>
            <person name="Jermiin L.S."/>
            <person name="Skirmuntt E.C."/>
            <person name="Katzourakis A."/>
            <person name="Burkitt-Gray L."/>
            <person name="Ray D.A."/>
            <person name="Sullivan K.A.M."/>
            <person name="Roscito J.G."/>
            <person name="Kirilenko B.M."/>
            <person name="Davalos L.M."/>
            <person name="Corthals A.P."/>
            <person name="Power M.L."/>
            <person name="Jones G."/>
            <person name="Ransome R.D."/>
            <person name="Dechmann D.K.N."/>
            <person name="Locatelli A.G."/>
            <person name="Puechmaille S.J."/>
            <person name="Fedrigo O."/>
            <person name="Jarvis E.D."/>
            <person name="Hiller M."/>
            <person name="Vernes S.C."/>
            <person name="Myers E.W."/>
            <person name="Teeling E.C."/>
        </authorList>
    </citation>
    <scope>NUCLEOTIDE SEQUENCE [LARGE SCALE GENOMIC DNA]</scope>
    <source>
        <strain evidence="10">MMyoMyo1</strain>
        <tissue evidence="10">Flight muscle</tissue>
    </source>
</reference>
<feature type="transmembrane region" description="Helical" evidence="9">
    <location>
        <begin position="115"/>
        <end position="135"/>
    </location>
</feature>
<keyword evidence="6 9" id="KW-1133">Transmembrane helix</keyword>
<keyword evidence="3" id="KW-0813">Transport</keyword>
<sequence>MPLHMMFRPASTAAQIRFSNCLGIIILKKRYSIFKYASIALVSVGIFICTSMSAKQVTYQSSLSENEGFQAFTWWLLGIGALTFALLMSARMGIFQETLYKQFGKHSKEALFYNNPFTVCHWLDTLFVFIGTLMYKEVWNNLGITRSQPQKEDKKN</sequence>
<organism evidence="10 11">
    <name type="scientific">Myotis myotis</name>
    <name type="common">Greater mouse-eared bat</name>
    <name type="synonym">Vespertilio myotis</name>
    <dbReference type="NCBI Taxonomy" id="51298"/>
    <lineage>
        <taxon>Eukaryota</taxon>
        <taxon>Metazoa</taxon>
        <taxon>Chordata</taxon>
        <taxon>Craniata</taxon>
        <taxon>Vertebrata</taxon>
        <taxon>Euteleostomi</taxon>
        <taxon>Mammalia</taxon>
        <taxon>Eutheria</taxon>
        <taxon>Laurasiatheria</taxon>
        <taxon>Chiroptera</taxon>
        <taxon>Yangochiroptera</taxon>
        <taxon>Vespertilionidae</taxon>
        <taxon>Myotis</taxon>
    </lineage>
</organism>
<evidence type="ECO:0000313" key="10">
    <source>
        <dbReference type="EMBL" id="KAF6320129.1"/>
    </source>
</evidence>
<evidence type="ECO:0000256" key="3">
    <source>
        <dbReference type="ARBA" id="ARBA00022448"/>
    </source>
</evidence>
<dbReference type="InterPro" id="IPR013657">
    <property type="entry name" value="SCL35B1-4/HUT1"/>
</dbReference>
<dbReference type="EMBL" id="JABWUV010000011">
    <property type="protein sequence ID" value="KAF6320129.1"/>
    <property type="molecule type" value="Genomic_DNA"/>
</dbReference>
<dbReference type="GO" id="GO:0000139">
    <property type="term" value="C:Golgi membrane"/>
    <property type="evidence" value="ECO:0007669"/>
    <property type="project" value="TreeGrafter"/>
</dbReference>
<keyword evidence="5 9" id="KW-0812">Transmembrane</keyword>
<comment type="subcellular location">
    <subcellularLocation>
        <location evidence="1">Endomembrane system</location>
        <topology evidence="1">Multi-pass membrane protein</topology>
    </subcellularLocation>
</comment>
<evidence type="ECO:0000256" key="4">
    <source>
        <dbReference type="ARBA" id="ARBA00022597"/>
    </source>
</evidence>
<evidence type="ECO:0000256" key="5">
    <source>
        <dbReference type="ARBA" id="ARBA00022692"/>
    </source>
</evidence>
<dbReference type="GO" id="GO:0005789">
    <property type="term" value="C:endoplasmic reticulum membrane"/>
    <property type="evidence" value="ECO:0007669"/>
    <property type="project" value="TreeGrafter"/>
</dbReference>
<dbReference type="AlphaFoldDB" id="A0A7J7V4R2"/>
<evidence type="ECO:0000256" key="2">
    <source>
        <dbReference type="ARBA" id="ARBA00010694"/>
    </source>
</evidence>
<gene>
    <name evidence="10" type="ORF">mMyoMyo1_017739</name>
</gene>
<evidence type="ECO:0000256" key="7">
    <source>
        <dbReference type="ARBA" id="ARBA00023136"/>
    </source>
</evidence>
<dbReference type="GO" id="GO:0005464">
    <property type="term" value="F:UDP-xylose transmembrane transporter activity"/>
    <property type="evidence" value="ECO:0007669"/>
    <property type="project" value="TreeGrafter"/>
</dbReference>
<dbReference type="PANTHER" id="PTHR10778">
    <property type="entry name" value="SOLUTE CARRIER FAMILY 35 MEMBER B"/>
    <property type="match status" value="1"/>
</dbReference>
<dbReference type="VEuPathDB" id="HostDB:LOC118666387"/>
<dbReference type="Proteomes" id="UP000527355">
    <property type="component" value="Unassembled WGS sequence"/>
</dbReference>
<comment type="caution">
    <text evidence="10">The sequence shown here is derived from an EMBL/GenBank/DDBJ whole genome shotgun (WGS) entry which is preliminary data.</text>
</comment>
<keyword evidence="11" id="KW-1185">Reference proteome</keyword>